<dbReference type="RefSeq" id="WP_145267397.1">
    <property type="nucleotide sequence ID" value="NZ_CP036426.1"/>
</dbReference>
<protein>
    <submittedName>
        <fullName evidence="2">Uncharacterized protein</fullName>
    </submittedName>
</protein>
<keyword evidence="3" id="KW-1185">Reference proteome</keyword>
<proteinExistence type="predicted"/>
<feature type="transmembrane region" description="Helical" evidence="1">
    <location>
        <begin position="34"/>
        <end position="53"/>
    </location>
</feature>
<sequence length="60" mass="6722">METEKILCFASMIVAGLVALLFLLDLILGIFGRYIALDILFVLGAAFVIWQGVETYRELK</sequence>
<feature type="transmembrane region" description="Helical" evidence="1">
    <location>
        <begin position="7"/>
        <end position="28"/>
    </location>
</feature>
<dbReference type="AlphaFoldDB" id="A0A518GWJ6"/>
<reference evidence="2 3" key="1">
    <citation type="submission" date="2019-02" db="EMBL/GenBank/DDBJ databases">
        <title>Deep-cultivation of Planctomycetes and their phenomic and genomic characterization uncovers novel biology.</title>
        <authorList>
            <person name="Wiegand S."/>
            <person name="Jogler M."/>
            <person name="Boedeker C."/>
            <person name="Pinto D."/>
            <person name="Vollmers J."/>
            <person name="Rivas-Marin E."/>
            <person name="Kohn T."/>
            <person name="Peeters S.H."/>
            <person name="Heuer A."/>
            <person name="Rast P."/>
            <person name="Oberbeckmann S."/>
            <person name="Bunk B."/>
            <person name="Jeske O."/>
            <person name="Meyerdierks A."/>
            <person name="Storesund J.E."/>
            <person name="Kallscheuer N."/>
            <person name="Luecker S."/>
            <person name="Lage O.M."/>
            <person name="Pohl T."/>
            <person name="Merkel B.J."/>
            <person name="Hornburger P."/>
            <person name="Mueller R.-W."/>
            <person name="Bruemmer F."/>
            <person name="Labrenz M."/>
            <person name="Spormann A.M."/>
            <person name="Op den Camp H."/>
            <person name="Overmann J."/>
            <person name="Amann R."/>
            <person name="Jetten M.S.M."/>
            <person name="Mascher T."/>
            <person name="Medema M.H."/>
            <person name="Devos D.P."/>
            <person name="Kaster A.-K."/>
            <person name="Ovreas L."/>
            <person name="Rohde M."/>
            <person name="Galperin M.Y."/>
            <person name="Jogler C."/>
        </authorList>
    </citation>
    <scope>NUCLEOTIDE SEQUENCE [LARGE SCALE GENOMIC DNA]</scope>
    <source>
        <strain evidence="2 3">ElP</strain>
    </source>
</reference>
<dbReference type="EMBL" id="CP036426">
    <property type="protein sequence ID" value="QDV32964.1"/>
    <property type="molecule type" value="Genomic_DNA"/>
</dbReference>
<organism evidence="2 3">
    <name type="scientific">Tautonia plasticadhaerens</name>
    <dbReference type="NCBI Taxonomy" id="2527974"/>
    <lineage>
        <taxon>Bacteria</taxon>
        <taxon>Pseudomonadati</taxon>
        <taxon>Planctomycetota</taxon>
        <taxon>Planctomycetia</taxon>
        <taxon>Isosphaerales</taxon>
        <taxon>Isosphaeraceae</taxon>
        <taxon>Tautonia</taxon>
    </lineage>
</organism>
<gene>
    <name evidence="2" type="ORF">ElP_08060</name>
</gene>
<evidence type="ECO:0000313" key="3">
    <source>
        <dbReference type="Proteomes" id="UP000317835"/>
    </source>
</evidence>
<keyword evidence="1" id="KW-0472">Membrane</keyword>
<evidence type="ECO:0000256" key="1">
    <source>
        <dbReference type="SAM" id="Phobius"/>
    </source>
</evidence>
<accession>A0A518GWJ6</accession>
<keyword evidence="1" id="KW-0812">Transmembrane</keyword>
<name>A0A518GWJ6_9BACT</name>
<dbReference type="Proteomes" id="UP000317835">
    <property type="component" value="Chromosome"/>
</dbReference>
<keyword evidence="1" id="KW-1133">Transmembrane helix</keyword>
<dbReference type="KEGG" id="tpla:ElP_08060"/>
<evidence type="ECO:0000313" key="2">
    <source>
        <dbReference type="EMBL" id="QDV32964.1"/>
    </source>
</evidence>